<reference evidence="1 2" key="1">
    <citation type="submission" date="2016-05" db="EMBL/GenBank/DDBJ databases">
        <title>Single-cell genome of chain-forming Candidatus Thiomargarita nelsonii and comparison to other large sulfur-oxidizing bacteria.</title>
        <authorList>
            <person name="Winkel M."/>
            <person name="Salman V."/>
            <person name="Woyke T."/>
            <person name="Schulz-Vogt H."/>
            <person name="Richter M."/>
            <person name="Flood B."/>
            <person name="Bailey J."/>
            <person name="Amann R."/>
            <person name="Mussmann M."/>
        </authorList>
    </citation>
    <scope>NUCLEOTIDE SEQUENCE [LARGE SCALE GENOMIC DNA]</scope>
    <source>
        <strain evidence="1 2">THI036</strain>
    </source>
</reference>
<gene>
    <name evidence="1" type="ORF">THIOM_001972</name>
</gene>
<organism evidence="1 2">
    <name type="scientific">Candidatus Thiomargarita nelsonii</name>
    <dbReference type="NCBI Taxonomy" id="1003181"/>
    <lineage>
        <taxon>Bacteria</taxon>
        <taxon>Pseudomonadati</taxon>
        <taxon>Pseudomonadota</taxon>
        <taxon>Gammaproteobacteria</taxon>
        <taxon>Thiotrichales</taxon>
        <taxon>Thiotrichaceae</taxon>
        <taxon>Thiomargarita</taxon>
    </lineage>
</organism>
<name>A0A176S2F9_9GAMM</name>
<dbReference type="EMBL" id="LUTY01001086">
    <property type="protein sequence ID" value="OAD22233.1"/>
    <property type="molecule type" value="Genomic_DNA"/>
</dbReference>
<dbReference type="AlphaFoldDB" id="A0A176S2F9"/>
<dbReference type="Proteomes" id="UP000076962">
    <property type="component" value="Unassembled WGS sequence"/>
</dbReference>
<feature type="non-terminal residue" evidence="1">
    <location>
        <position position="1"/>
    </location>
</feature>
<keyword evidence="2" id="KW-1185">Reference proteome</keyword>
<accession>A0A176S2F9</accession>
<comment type="caution">
    <text evidence="1">The sequence shown here is derived from an EMBL/GenBank/DDBJ whole genome shotgun (WGS) entry which is preliminary data.</text>
</comment>
<evidence type="ECO:0000313" key="1">
    <source>
        <dbReference type="EMBL" id="OAD22233.1"/>
    </source>
</evidence>
<sequence length="52" mass="5408">GTTSAEVSIAYIGGAGSNPTMQKKSHTFNKLQGKNGHDICIKKVAHLGNILA</sequence>
<evidence type="ECO:0000313" key="2">
    <source>
        <dbReference type="Proteomes" id="UP000076962"/>
    </source>
</evidence>
<protein>
    <submittedName>
        <fullName evidence="1">Uncharacterized protein</fullName>
    </submittedName>
</protein>
<proteinExistence type="predicted"/>